<evidence type="ECO:0000313" key="3">
    <source>
        <dbReference type="EMBL" id="SDQ07858.1"/>
    </source>
</evidence>
<evidence type="ECO:0000313" key="4">
    <source>
        <dbReference type="Proteomes" id="UP000199289"/>
    </source>
</evidence>
<dbReference type="Pfam" id="PF18545">
    <property type="entry name" value="HalOD1"/>
    <property type="match status" value="1"/>
</dbReference>
<dbReference type="AlphaFoldDB" id="A0A1H0XY66"/>
<evidence type="ECO:0000259" key="2">
    <source>
        <dbReference type="Pfam" id="PF18545"/>
    </source>
</evidence>
<feature type="domain" description="Halobacterial output" evidence="2">
    <location>
        <begin position="66"/>
        <end position="144"/>
    </location>
</feature>
<feature type="region of interest" description="Disordered" evidence="1">
    <location>
        <begin position="1"/>
        <end position="48"/>
    </location>
</feature>
<organism evidence="3 4">
    <name type="scientific">Halopelagius longus</name>
    <dbReference type="NCBI Taxonomy" id="1236180"/>
    <lineage>
        <taxon>Archaea</taxon>
        <taxon>Methanobacteriati</taxon>
        <taxon>Methanobacteriota</taxon>
        <taxon>Stenosarchaea group</taxon>
        <taxon>Halobacteria</taxon>
        <taxon>Halobacteriales</taxon>
        <taxon>Haloferacaceae</taxon>
    </lineage>
</organism>
<protein>
    <recommendedName>
        <fullName evidence="2">Halobacterial output domain-containing protein</fullName>
    </recommendedName>
</protein>
<proteinExistence type="predicted"/>
<reference evidence="4" key="1">
    <citation type="submission" date="2016-10" db="EMBL/GenBank/DDBJ databases">
        <authorList>
            <person name="Varghese N."/>
            <person name="Submissions S."/>
        </authorList>
    </citation>
    <scope>NUCLEOTIDE SEQUENCE [LARGE SCALE GENOMIC DNA]</scope>
    <source>
        <strain evidence="4">CGMCC 1.12397</strain>
    </source>
</reference>
<dbReference type="EMBL" id="FNKQ01000001">
    <property type="protein sequence ID" value="SDQ07858.1"/>
    <property type="molecule type" value="Genomic_DNA"/>
</dbReference>
<evidence type="ECO:0000256" key="1">
    <source>
        <dbReference type="SAM" id="MobiDB-lite"/>
    </source>
</evidence>
<accession>A0A1H0XY66</accession>
<name>A0A1H0XY66_9EURY</name>
<feature type="compositionally biased region" description="Basic and acidic residues" evidence="1">
    <location>
        <begin position="1"/>
        <end position="10"/>
    </location>
</feature>
<dbReference type="InterPro" id="IPR040624">
    <property type="entry name" value="HalOD1"/>
</dbReference>
<feature type="compositionally biased region" description="Basic and acidic residues" evidence="1">
    <location>
        <begin position="27"/>
        <end position="48"/>
    </location>
</feature>
<dbReference type="Proteomes" id="UP000199289">
    <property type="component" value="Unassembled WGS sequence"/>
</dbReference>
<sequence>MIEATTKPDRAQLNVSAAVGAGTSSEHTMDEKRVIGERAEPYERDGSDGKTVVLRHDWDGACGVAVTVARAAAEAWTGDQTDALSLPPVGSVIDTDALERLFASLNREPSVRPNTDESELAFVRFKYVGYEVSVREDGRVTVEEHPY</sequence>
<gene>
    <name evidence="3" type="ORF">SAMN05216278_0277</name>
</gene>